<dbReference type="Proteomes" id="UP000762110">
    <property type="component" value="Unassembled WGS sequence"/>
</dbReference>
<dbReference type="EMBL" id="JABMKV010000002">
    <property type="protein sequence ID" value="NQX31595.1"/>
    <property type="molecule type" value="Genomic_DNA"/>
</dbReference>
<evidence type="ECO:0000256" key="1">
    <source>
        <dbReference type="SAM" id="Phobius"/>
    </source>
</evidence>
<dbReference type="InterPro" id="IPR008620">
    <property type="entry name" value="FixH"/>
</dbReference>
<evidence type="ECO:0000313" key="2">
    <source>
        <dbReference type="EMBL" id="NQX31595.1"/>
    </source>
</evidence>
<evidence type="ECO:0000313" key="3">
    <source>
        <dbReference type="Proteomes" id="UP000762110"/>
    </source>
</evidence>
<protein>
    <submittedName>
        <fullName evidence="2">FixH family protein</fullName>
    </submittedName>
</protein>
<proteinExistence type="predicted"/>
<sequence>MNWGTKIVLGMVAFMLFIIAMVVYMFSVHGNDALVDKDYYEKGINYNEEYNAKHNVVEEGAQPVITIGKTELSIKLKDSAAYELKLQRPSTVNDDILIKGNTAGSSNLIQLNSTTMPKGLWFLELKWKSNNKEYLFKKDITL</sequence>
<keyword evidence="3" id="KW-1185">Reference proteome</keyword>
<reference evidence="2 3" key="1">
    <citation type="submission" date="2020-05" db="EMBL/GenBank/DDBJ databases">
        <title>Description of Pedobacter foliorum sp. nov.</title>
        <authorList>
            <person name="Qi S."/>
            <person name="Carlier A."/>
            <person name="Cnockaert M."/>
            <person name="Vandamme P."/>
        </authorList>
    </citation>
    <scope>NUCLEOTIDE SEQUENCE [LARGE SCALE GENOMIC DNA]</scope>
    <source>
        <strain evidence="2 3">LMG 31300</strain>
    </source>
</reference>
<name>A0ABX2DC06_9SPHI</name>
<feature type="transmembrane region" description="Helical" evidence="1">
    <location>
        <begin position="7"/>
        <end position="27"/>
    </location>
</feature>
<organism evidence="2 3">
    <name type="scientific">Pedobacter boryungensis</name>
    <dbReference type="NCBI Taxonomy" id="869962"/>
    <lineage>
        <taxon>Bacteria</taxon>
        <taxon>Pseudomonadati</taxon>
        <taxon>Bacteroidota</taxon>
        <taxon>Sphingobacteriia</taxon>
        <taxon>Sphingobacteriales</taxon>
        <taxon>Sphingobacteriaceae</taxon>
        <taxon>Pedobacter</taxon>
    </lineage>
</organism>
<keyword evidence="1" id="KW-0812">Transmembrane</keyword>
<accession>A0ABX2DC06</accession>
<gene>
    <name evidence="2" type="ORF">HQN85_07655</name>
</gene>
<dbReference type="RefSeq" id="WP_173270902.1">
    <property type="nucleotide sequence ID" value="NZ_JABMKV010000002.1"/>
</dbReference>
<comment type="caution">
    <text evidence="2">The sequence shown here is derived from an EMBL/GenBank/DDBJ whole genome shotgun (WGS) entry which is preliminary data.</text>
</comment>
<keyword evidence="1" id="KW-1133">Transmembrane helix</keyword>
<keyword evidence="1" id="KW-0472">Membrane</keyword>
<dbReference type="Pfam" id="PF05751">
    <property type="entry name" value="FixH"/>
    <property type="match status" value="1"/>
</dbReference>